<dbReference type="Pfam" id="PF13847">
    <property type="entry name" value="Methyltransf_31"/>
    <property type="match status" value="1"/>
</dbReference>
<dbReference type="GO" id="GO:0032259">
    <property type="term" value="P:methylation"/>
    <property type="evidence" value="ECO:0007669"/>
    <property type="project" value="UniProtKB-KW"/>
</dbReference>
<dbReference type="GO" id="GO:0008168">
    <property type="term" value="F:methyltransferase activity"/>
    <property type="evidence" value="ECO:0007669"/>
    <property type="project" value="UniProtKB-KW"/>
</dbReference>
<protein>
    <submittedName>
        <fullName evidence="2">Methyltransferase family protein</fullName>
    </submittedName>
</protein>
<proteinExistence type="predicted"/>
<keyword evidence="2" id="KW-0489">Methyltransferase</keyword>
<reference evidence="2 3" key="1">
    <citation type="submission" date="2018-10" db="EMBL/GenBank/DDBJ databases">
        <title>Genomic Encyclopedia of Archaeal and Bacterial Type Strains, Phase II (KMG-II): from individual species to whole genera.</title>
        <authorList>
            <person name="Goeker M."/>
        </authorList>
    </citation>
    <scope>NUCLEOTIDE SEQUENCE [LARGE SCALE GENOMIC DNA]</scope>
    <source>
        <strain evidence="2 3">DSM 235</strain>
    </source>
</reference>
<sequence length="251" mass="28629">MQVIEPNVKITAADHIFTSGIRVLQTHVIQHIDRLRKPHRQPYSQNFKDKMRSLGVDMGKIGWRGAMTFLPYRAEYLIGQIETRPPKRMLEVGAGSSTLLFAALAHRYGFEIVSLENHKASVQYVRHLLDGTPFSDRVTLQICNFRRREYDNGDSYWWYAADLSSQGDPFDLVFVDGPISTIVGRNGALPEVIPFLKDGARVYVDDINRPSEQRVLREWKDHFPRLIIATECRGIAKITFPRNSASAESSP</sequence>
<keyword evidence="2" id="KW-0808">Transferase</keyword>
<dbReference type="AlphaFoldDB" id="A0A495VFT8"/>
<evidence type="ECO:0000313" key="2">
    <source>
        <dbReference type="EMBL" id="RKT47443.1"/>
    </source>
</evidence>
<dbReference type="InterPro" id="IPR025714">
    <property type="entry name" value="Methyltranfer_dom"/>
</dbReference>
<dbReference type="Gene3D" id="3.40.50.150">
    <property type="entry name" value="Vaccinia Virus protein VP39"/>
    <property type="match status" value="1"/>
</dbReference>
<accession>A0A495VFT8</accession>
<gene>
    <name evidence="2" type="ORF">BDD21_5027</name>
</gene>
<dbReference type="InterPro" id="IPR029063">
    <property type="entry name" value="SAM-dependent_MTases_sf"/>
</dbReference>
<dbReference type="Proteomes" id="UP000274556">
    <property type="component" value="Unassembled WGS sequence"/>
</dbReference>
<feature type="domain" description="Methyltransferase" evidence="1">
    <location>
        <begin position="87"/>
        <end position="223"/>
    </location>
</feature>
<keyword evidence="3" id="KW-1185">Reference proteome</keyword>
<evidence type="ECO:0000313" key="3">
    <source>
        <dbReference type="Proteomes" id="UP000274556"/>
    </source>
</evidence>
<dbReference type="RefSeq" id="WP_170164894.1">
    <property type="nucleotide sequence ID" value="NZ_RBXL01000001.1"/>
</dbReference>
<organism evidence="2 3">
    <name type="scientific">Thiocapsa rosea</name>
    <dbReference type="NCBI Taxonomy" id="69360"/>
    <lineage>
        <taxon>Bacteria</taxon>
        <taxon>Pseudomonadati</taxon>
        <taxon>Pseudomonadota</taxon>
        <taxon>Gammaproteobacteria</taxon>
        <taxon>Chromatiales</taxon>
        <taxon>Chromatiaceae</taxon>
        <taxon>Thiocapsa</taxon>
    </lineage>
</organism>
<evidence type="ECO:0000259" key="1">
    <source>
        <dbReference type="Pfam" id="PF13847"/>
    </source>
</evidence>
<dbReference type="SUPFAM" id="SSF53335">
    <property type="entry name" value="S-adenosyl-L-methionine-dependent methyltransferases"/>
    <property type="match status" value="1"/>
</dbReference>
<dbReference type="EMBL" id="RBXL01000001">
    <property type="protein sequence ID" value="RKT47443.1"/>
    <property type="molecule type" value="Genomic_DNA"/>
</dbReference>
<name>A0A495VFT8_9GAMM</name>
<dbReference type="CDD" id="cd02440">
    <property type="entry name" value="AdoMet_MTases"/>
    <property type="match status" value="1"/>
</dbReference>
<comment type="caution">
    <text evidence="2">The sequence shown here is derived from an EMBL/GenBank/DDBJ whole genome shotgun (WGS) entry which is preliminary data.</text>
</comment>